<reference evidence="2 3" key="1">
    <citation type="submission" date="2023-08" db="EMBL/GenBank/DDBJ databases">
        <authorList>
            <person name="Palmer J.M."/>
        </authorList>
    </citation>
    <scope>NUCLEOTIDE SEQUENCE [LARGE SCALE GENOMIC DNA]</scope>
    <source>
        <strain evidence="2 3">TWF481</strain>
    </source>
</reference>
<evidence type="ECO:0000313" key="3">
    <source>
        <dbReference type="Proteomes" id="UP001370758"/>
    </source>
</evidence>
<proteinExistence type="predicted"/>
<evidence type="ECO:0000313" key="2">
    <source>
        <dbReference type="EMBL" id="KAK6511589.1"/>
    </source>
</evidence>
<feature type="compositionally biased region" description="Gly residues" evidence="1">
    <location>
        <begin position="179"/>
        <end position="189"/>
    </location>
</feature>
<sequence>MDIKIIINAVKPNASTSPRKRAGFPNYTLHFAHEIIQKSQYREVLSRWHWAILDEIKPYYNPEKDTAEAENREKNAVALVEGVWNKYYAGNEDTTRNKKRKIDEVYADDEEGLDGSPKKRRAGVSIKGIADSGWSFKLDWESTDENVAVFNGEDGDMKMIDSGLLPVTPKKGKETAGGSQEGEGDGGSPDGKENQRPISSPHSLRKRLLRKLMAAAGVV</sequence>
<organism evidence="2 3">
    <name type="scientific">Arthrobotrys musiformis</name>
    <dbReference type="NCBI Taxonomy" id="47236"/>
    <lineage>
        <taxon>Eukaryota</taxon>
        <taxon>Fungi</taxon>
        <taxon>Dikarya</taxon>
        <taxon>Ascomycota</taxon>
        <taxon>Pezizomycotina</taxon>
        <taxon>Orbiliomycetes</taxon>
        <taxon>Orbiliales</taxon>
        <taxon>Orbiliaceae</taxon>
        <taxon>Arthrobotrys</taxon>
    </lineage>
</organism>
<keyword evidence="3" id="KW-1185">Reference proteome</keyword>
<dbReference type="EMBL" id="JAVHJL010000001">
    <property type="protein sequence ID" value="KAK6511589.1"/>
    <property type="molecule type" value="Genomic_DNA"/>
</dbReference>
<accession>A0AAV9WMT2</accession>
<dbReference type="Proteomes" id="UP001370758">
    <property type="component" value="Unassembled WGS sequence"/>
</dbReference>
<feature type="region of interest" description="Disordered" evidence="1">
    <location>
        <begin position="160"/>
        <end position="206"/>
    </location>
</feature>
<evidence type="ECO:0000256" key="1">
    <source>
        <dbReference type="SAM" id="MobiDB-lite"/>
    </source>
</evidence>
<protein>
    <submittedName>
        <fullName evidence="2">Uncharacterized protein</fullName>
    </submittedName>
</protein>
<dbReference type="AlphaFoldDB" id="A0AAV9WMT2"/>
<comment type="caution">
    <text evidence="2">The sequence shown here is derived from an EMBL/GenBank/DDBJ whole genome shotgun (WGS) entry which is preliminary data.</text>
</comment>
<name>A0AAV9WMT2_9PEZI</name>
<gene>
    <name evidence="2" type="ORF">TWF481_000504</name>
</gene>